<sequence length="334" mass="36819">MTITDIARLSGVGVSTVSRVLNNHPDVKAETREKVLNIIKEYSYVPNNSARILKQTNTKNVGILVKGVFNPFFSAMLKDISIRVEDAGYTMILHHHDNSNDLDTLIGFIKEKKLQGVICLGGNFLDIKEESLEGVEAAVVLLSVSIQSQKNYDTFSTISIANDEAAYEATHYLIRNGHKNIALLLGEKHDFGIGKLRYKGYKKALEDHKIPLKEENVIYGEYDVATAYGVTKDFLSQHKEVTALFAISDMMAVGAAKAAIDLGFSIGGTISIMGFDGMDVAKYYNPTIATVKQPREEMSRMSVELLLGLMNGSAKNQHIVLDVELLEGKSTRTI</sequence>
<name>A0AC61DA20_9FIRM</name>
<evidence type="ECO:0000313" key="1">
    <source>
        <dbReference type="EMBL" id="PHV70129.1"/>
    </source>
</evidence>
<gene>
    <name evidence="1" type="ORF">CS063_11675</name>
</gene>
<evidence type="ECO:0000313" key="2">
    <source>
        <dbReference type="Proteomes" id="UP000224460"/>
    </source>
</evidence>
<organism evidence="1 2">
    <name type="scientific">Sporanaerobium hydrogeniformans</name>
    <dbReference type="NCBI Taxonomy" id="3072179"/>
    <lineage>
        <taxon>Bacteria</taxon>
        <taxon>Bacillati</taxon>
        <taxon>Bacillota</taxon>
        <taxon>Clostridia</taxon>
        <taxon>Lachnospirales</taxon>
        <taxon>Lachnospiraceae</taxon>
        <taxon>Sporanaerobium</taxon>
    </lineage>
</organism>
<protein>
    <submittedName>
        <fullName evidence="1">LacI family transcriptional regulator</fullName>
    </submittedName>
</protein>
<proteinExistence type="predicted"/>
<dbReference type="Proteomes" id="UP000224460">
    <property type="component" value="Unassembled WGS sequence"/>
</dbReference>
<accession>A0AC61DA20</accession>
<dbReference type="EMBL" id="PEDL01000013">
    <property type="protein sequence ID" value="PHV70129.1"/>
    <property type="molecule type" value="Genomic_DNA"/>
</dbReference>
<reference evidence="1" key="1">
    <citation type="submission" date="2017-10" db="EMBL/GenBank/DDBJ databases">
        <title>Genome sequence of cellulolytic Lachnospiraceae bacterium XHS1971 isolated from hotspring sediment.</title>
        <authorList>
            <person name="Vasudevan G."/>
            <person name="Joshi A.J."/>
            <person name="Hivarkar S."/>
            <person name="Lanjekar V.B."/>
            <person name="Dhakephalkar P.K."/>
            <person name="Dagar S."/>
        </authorList>
    </citation>
    <scope>NUCLEOTIDE SEQUENCE</scope>
    <source>
        <strain evidence="1">XHS1971</strain>
    </source>
</reference>
<keyword evidence="2" id="KW-1185">Reference proteome</keyword>
<comment type="caution">
    <text evidence="1">The sequence shown here is derived from an EMBL/GenBank/DDBJ whole genome shotgun (WGS) entry which is preliminary data.</text>
</comment>